<evidence type="ECO:0000313" key="2">
    <source>
        <dbReference type="Proteomes" id="UP000203587"/>
    </source>
</evidence>
<evidence type="ECO:0000313" key="1">
    <source>
        <dbReference type="EMBL" id="CUH74612.1"/>
    </source>
</evidence>
<organism evidence="1 2">
    <name type="scientific">Cronobacter phage Dev-CD-23823</name>
    <dbReference type="NCBI Taxonomy" id="1712539"/>
    <lineage>
        <taxon>Viruses</taxon>
        <taxon>Duplodnaviria</taxon>
        <taxon>Heunggongvirae</taxon>
        <taxon>Uroviricota</taxon>
        <taxon>Caudoviricetes</taxon>
        <taxon>Autographivirales</taxon>
        <taxon>Autonotataviridae</taxon>
        <taxon>Melnykvirinae</taxon>
        <taxon>Cronosvirus</taxon>
        <taxon>Cronosvirus DevCD23823</taxon>
    </lineage>
</organism>
<dbReference type="KEGG" id="vg:26794633"/>
<dbReference type="GeneID" id="26794633"/>
<keyword evidence="2" id="KW-1185">Reference proteome</keyword>
<reference evidence="2" key="1">
    <citation type="submission" date="2015-08" db="EMBL/GenBank/DDBJ databases">
        <title>Cronobacter phage Dev-CD-23823.</title>
        <authorList>
            <person name="Kajsik M."/>
            <person name="Drahovska H."/>
        </authorList>
    </citation>
    <scope>NUCLEOTIDE SEQUENCE [LARGE SCALE GENOMIC DNA]</scope>
</reference>
<dbReference type="RefSeq" id="YP_009223411.1">
    <property type="nucleotide sequence ID" value="NC_029070.1"/>
</dbReference>
<dbReference type="InterPro" id="IPR058003">
    <property type="entry name" value="Phage_gp12"/>
</dbReference>
<dbReference type="OrthoDB" id="780at10239"/>
<accession>A0A0K8IX71</accession>
<dbReference type="EMBL" id="LN878149">
    <property type="protein sequence ID" value="CUH74612.1"/>
    <property type="molecule type" value="Genomic_DNA"/>
</dbReference>
<protein>
    <submittedName>
        <fullName evidence="1">Tail tubular protein B</fullName>
    </submittedName>
</protein>
<name>A0A0K8IX71_9CAUD</name>
<gene>
    <name evidence="1" type="primary">gp37</name>
</gene>
<dbReference type="Pfam" id="PF25675">
    <property type="entry name" value="Phage_nozzle"/>
    <property type="match status" value="1"/>
</dbReference>
<proteinExistence type="predicted"/>
<dbReference type="Proteomes" id="UP000203587">
    <property type="component" value="Segment"/>
</dbReference>
<sequence>MAKVGGSYDSVVLGVSQQTPQDRRSGQMWEQINMVSDPVQGLTRRQGSKFLAEQRLKVNSMPLDTLRSAAVKFKVRPFSMDGKDYDLIYSDQYAREGTSEILPVYCYNKTDKKFIPVKGSGAIWGAIAANGATAVVNIGQYLFISAKGFKPVYNTQQRYTPDDQRKQIAIWVRNGDYSRNYQFRFTTMSGQTYLADYKTPSSAYPGKLDTSGIPVPTIDTSQGSAGEPKDVMALNKELARFNQAMAEYNKKVADSTNGYNSAVTQWLGTASAAIQPEAIAIQLTDQIRQKAGLTAQQVQRDGSYIFITEGANVRTGECIAVSDAYIKAVVNDVAKIDDLIPKHFFGKVVKVRSQKATGKDSYYLIAEAKDGQSGLYGDVIWRETAGTQTYPTQVFCVGTIVDETLYISSSPADLERDAGITDVPRFQPSTVGDQVSIPIPQFMKKSITYMGVFQDRLLIGTGSTIFASRPGDYFNWFRQSVLDVMDNDPVEMYALGSEDDSIYWDTTFDRNHVMFGRKYQYIINGRSLLTPRNPNIQIMSAVEDAVNAEPQASGNLVFYGKDLVRKGSLHQMQVGVTTDSAESYECSQQLDRYIKGKPCQILCNQSPYVVLLRTTEKYNGFYVYTYMDSMQGGQRLFDSWSTWEWDESLGYCAGLSKYQGDVLCYMLRTNPGGTWMVAEQFTFDTELSDYPYVDSWRPMADWKANNGNLIPAHFHGKLKVAYMAGHKYYFMGSPYENIDNNMAGWEKDINSLIIGVQYHSEVVLTSPYLRDNNEKAILNGRLTISRINVAVSDTGALDGELDLGDRTMDLPGFGGRILTRQGNIIGRQPIVETSVIMPIYKEIREYKLKLKARDWLPLTITGIEWVGQWFSRVRRV</sequence>